<evidence type="ECO:0000256" key="2">
    <source>
        <dbReference type="SAM" id="SignalP"/>
    </source>
</evidence>
<evidence type="ECO:0000313" key="4">
    <source>
        <dbReference type="EMBL" id="MFE8701778.1"/>
    </source>
</evidence>
<organism evidence="4 5">
    <name type="scientific">Cytobacillus spartinae</name>
    <dbReference type="NCBI Taxonomy" id="3299023"/>
    <lineage>
        <taxon>Bacteria</taxon>
        <taxon>Bacillati</taxon>
        <taxon>Bacillota</taxon>
        <taxon>Bacilli</taxon>
        <taxon>Bacillales</taxon>
        <taxon>Bacillaceae</taxon>
        <taxon>Cytobacillus</taxon>
    </lineage>
</organism>
<evidence type="ECO:0000259" key="3">
    <source>
        <dbReference type="PROSITE" id="PS51272"/>
    </source>
</evidence>
<evidence type="ECO:0000256" key="1">
    <source>
        <dbReference type="ARBA" id="ARBA00022729"/>
    </source>
</evidence>
<comment type="caution">
    <text evidence="4">The sequence shown here is derived from an EMBL/GenBank/DDBJ whole genome shotgun (WGS) entry which is preliminary data.</text>
</comment>
<feature type="signal peptide" evidence="2">
    <location>
        <begin position="1"/>
        <end position="27"/>
    </location>
</feature>
<dbReference type="EMBL" id="JBIACK010000006">
    <property type="protein sequence ID" value="MFE8701778.1"/>
    <property type="molecule type" value="Genomic_DNA"/>
</dbReference>
<gene>
    <name evidence="4" type="ORF">ACFYKX_14355</name>
</gene>
<proteinExistence type="predicted"/>
<name>A0ABW6KFW4_9BACI</name>
<evidence type="ECO:0000313" key="5">
    <source>
        <dbReference type="Proteomes" id="UP001601059"/>
    </source>
</evidence>
<sequence length="741" mass="84712">MKNLKKVGILSLSTALSLGILAPVASASSFGNEQPNQLQVLVASKESTVTKNDLIKKFKSFFPKQFDFLTDNDFHMNTGHRYPEDDTIRYDLNFHKTVDGKNVYGYIGFVGKDLEIESFHYEPANTADALFPAKVTKEEAKKIATDFMKRFPNGAEYVIEDNSYYPYRNQTLTEPIRYSFSFVSTKDKVLIPDQRVEITILGNGEVVNFYRNSKDLKSFTFDDTGKMKSEDAVTKQVKANFSVDLQYQLDFDYQTGERNVRLVYKPTGQYSGVHALSGEWQTANGFAKDLPEIKKLEMLSATPLAPKQSNFNVDKAKELAEQLLAVESDKVKLRIESVEERENHFGKKVISINYMYEYQNGGHGTNLELDKDTGEIIQYYNIQRELLTQIGEAPNKGKELSREQALNKALEYLKEYAPSYVHNYAKPTEEYIVDDRENYHFSFPRVVDGIVVSGDQINMMVSTDGTLMNLNVGYQDVEAWPSSDKVISAYDARTLYRKALSLKLNYVMQPNSKENHYHLVYSPLFNDKAYNLLDANTGEWTNLMDENTPPVVTHPWAEEELNYLIDAKILKVEDVDSFDANASVTKGEALEVILKSLTYFHEGYPPDREETKQTFENIDPKHPLYQVVERAVSLGVLDDNKSKFDFDKNLTREELAVWYIRALGLEQAAKHSNIYKLDFADANKVNKEYYGYVALANSMELLTTEKNQFNPDQDVNYAQLAVSTLRLAHKVYENGGRLNYY</sequence>
<dbReference type="InterPro" id="IPR032599">
    <property type="entry name" value="YcdB/YcdC_rep_domain"/>
</dbReference>
<accession>A0ABW6KFW4</accession>
<dbReference type="Pfam" id="PF16244">
    <property type="entry name" value="DUF4901"/>
    <property type="match status" value="1"/>
</dbReference>
<feature type="domain" description="SLH" evidence="3">
    <location>
        <begin position="611"/>
        <end position="673"/>
    </location>
</feature>
<keyword evidence="1 2" id="KW-0732">Signal</keyword>
<feature type="chain" id="PRO_5045340763" evidence="2">
    <location>
        <begin position="28"/>
        <end position="741"/>
    </location>
</feature>
<dbReference type="Pfam" id="PF00395">
    <property type="entry name" value="SLH"/>
    <property type="match status" value="2"/>
</dbReference>
<dbReference type="InterPro" id="IPR001119">
    <property type="entry name" value="SLH_dom"/>
</dbReference>
<dbReference type="PROSITE" id="PS51272">
    <property type="entry name" value="SLH"/>
    <property type="match status" value="1"/>
</dbReference>
<dbReference type="RefSeq" id="WP_389361747.1">
    <property type="nucleotide sequence ID" value="NZ_JBIACK010000006.1"/>
</dbReference>
<reference evidence="4 5" key="1">
    <citation type="submission" date="2024-08" db="EMBL/GenBank/DDBJ databases">
        <title>Two novel Cytobacillus novel species.</title>
        <authorList>
            <person name="Liu G."/>
        </authorList>
    </citation>
    <scope>NUCLEOTIDE SEQUENCE [LARGE SCALE GENOMIC DNA]</scope>
    <source>
        <strain evidence="4 5">FJAT-54145</strain>
    </source>
</reference>
<dbReference type="Proteomes" id="UP001601059">
    <property type="component" value="Unassembled WGS sequence"/>
</dbReference>
<keyword evidence="5" id="KW-1185">Reference proteome</keyword>
<protein>
    <submittedName>
        <fullName evidence="4">YcdB/YcdC domain-containing protein</fullName>
    </submittedName>
</protein>